<evidence type="ECO:0000313" key="1">
    <source>
        <dbReference type="EMBL" id="MBE1159460.1"/>
    </source>
</evidence>
<dbReference type="SUPFAM" id="SSF53335">
    <property type="entry name" value="S-adenosyl-L-methionine-dependent methyltransferases"/>
    <property type="match status" value="1"/>
</dbReference>
<dbReference type="RefSeq" id="WP_192554282.1">
    <property type="nucleotide sequence ID" value="NZ_JACZZA010000001.1"/>
</dbReference>
<accession>A0ABR9G605</accession>
<name>A0ABR9G605_9GAMM</name>
<sequence length="289" mass="31988">MTHSLQWLLDQGHDDRSLYQPECLRERVDLLDRLEEALLDASAVATDTLLLSRAKALYESLETINRGIYAQIRADIRHGHGARSLMQWVPASLFDQAAGFAGNGEQYDYLDALLAGVLPWPEPGDEIAALAPDMVFYQPTPARHIFDLIRRVPLDRGDVLMDLGAGLGHVPLVVSICTGAPCIGVEWENAYVTCAQQCARTLQLGSLNFLRQDARATDLSAASVFYLYTPFTGDMLRNVLDRLEQQALERRIRVCTLGPCTAVVAGASWLQPEGVLRSDRIALFHSNRA</sequence>
<organism evidence="1 2">
    <name type="scientific">Dyella acidiphila</name>
    <dbReference type="NCBI Taxonomy" id="2775866"/>
    <lineage>
        <taxon>Bacteria</taxon>
        <taxon>Pseudomonadati</taxon>
        <taxon>Pseudomonadota</taxon>
        <taxon>Gammaproteobacteria</taxon>
        <taxon>Lysobacterales</taxon>
        <taxon>Rhodanobacteraceae</taxon>
        <taxon>Dyella</taxon>
    </lineage>
</organism>
<proteinExistence type="predicted"/>
<dbReference type="Proteomes" id="UP000651010">
    <property type="component" value="Unassembled WGS sequence"/>
</dbReference>
<evidence type="ECO:0008006" key="3">
    <source>
        <dbReference type="Google" id="ProtNLM"/>
    </source>
</evidence>
<dbReference type="EMBL" id="JACZZA010000001">
    <property type="protein sequence ID" value="MBE1159460.1"/>
    <property type="molecule type" value="Genomic_DNA"/>
</dbReference>
<keyword evidence="2" id="KW-1185">Reference proteome</keyword>
<protein>
    <recommendedName>
        <fullName evidence="3">Histone methylation protein DOT1</fullName>
    </recommendedName>
</protein>
<evidence type="ECO:0000313" key="2">
    <source>
        <dbReference type="Proteomes" id="UP000651010"/>
    </source>
</evidence>
<reference evidence="1 2" key="1">
    <citation type="submission" date="2020-09" db="EMBL/GenBank/DDBJ databases">
        <title>Dyella sp. 7MK23 isolated from forest soil.</title>
        <authorList>
            <person name="Fu J."/>
        </authorList>
    </citation>
    <scope>NUCLEOTIDE SEQUENCE [LARGE SCALE GENOMIC DNA]</scope>
    <source>
        <strain evidence="1 2">7MK23</strain>
    </source>
</reference>
<dbReference type="InterPro" id="IPR029063">
    <property type="entry name" value="SAM-dependent_MTases_sf"/>
</dbReference>
<gene>
    <name evidence="1" type="ORF">IGX34_03615</name>
</gene>
<dbReference type="Gene3D" id="3.40.50.150">
    <property type="entry name" value="Vaccinia Virus protein VP39"/>
    <property type="match status" value="1"/>
</dbReference>
<comment type="caution">
    <text evidence="1">The sequence shown here is derived from an EMBL/GenBank/DDBJ whole genome shotgun (WGS) entry which is preliminary data.</text>
</comment>